<dbReference type="Pfam" id="PF08642">
    <property type="entry name" value="Rxt3"/>
    <property type="match status" value="1"/>
</dbReference>
<feature type="compositionally biased region" description="Basic and acidic residues" evidence="1">
    <location>
        <begin position="177"/>
        <end position="189"/>
    </location>
</feature>
<name>A0AAV0LC48_9ROSI</name>
<feature type="compositionally biased region" description="Basic and acidic residues" evidence="1">
    <location>
        <begin position="346"/>
        <end position="385"/>
    </location>
</feature>
<feature type="compositionally biased region" description="Polar residues" evidence="1">
    <location>
        <begin position="201"/>
        <end position="210"/>
    </location>
</feature>
<feature type="compositionally biased region" description="Basic and acidic residues" evidence="1">
    <location>
        <begin position="279"/>
        <end position="331"/>
    </location>
</feature>
<keyword evidence="3" id="KW-1185">Reference proteome</keyword>
<reference evidence="2" key="1">
    <citation type="submission" date="2022-08" db="EMBL/GenBank/DDBJ databases">
        <authorList>
            <person name="Gutierrez-Valencia J."/>
        </authorList>
    </citation>
    <scope>NUCLEOTIDE SEQUENCE</scope>
</reference>
<accession>A0AAV0LC48</accession>
<evidence type="ECO:0000256" key="1">
    <source>
        <dbReference type="SAM" id="MobiDB-lite"/>
    </source>
</evidence>
<proteinExistence type="predicted"/>
<feature type="region of interest" description="Disordered" evidence="1">
    <location>
        <begin position="656"/>
        <end position="681"/>
    </location>
</feature>
<evidence type="ECO:0000313" key="2">
    <source>
        <dbReference type="EMBL" id="CAI0430964.1"/>
    </source>
</evidence>
<dbReference type="InterPro" id="IPR013951">
    <property type="entry name" value="Rxt3"/>
</dbReference>
<evidence type="ECO:0008006" key="4">
    <source>
        <dbReference type="Google" id="ProtNLM"/>
    </source>
</evidence>
<feature type="compositionally biased region" description="Basic and acidic residues" evidence="1">
    <location>
        <begin position="212"/>
        <end position="247"/>
    </location>
</feature>
<organism evidence="2 3">
    <name type="scientific">Linum tenue</name>
    <dbReference type="NCBI Taxonomy" id="586396"/>
    <lineage>
        <taxon>Eukaryota</taxon>
        <taxon>Viridiplantae</taxon>
        <taxon>Streptophyta</taxon>
        <taxon>Embryophyta</taxon>
        <taxon>Tracheophyta</taxon>
        <taxon>Spermatophyta</taxon>
        <taxon>Magnoliopsida</taxon>
        <taxon>eudicotyledons</taxon>
        <taxon>Gunneridae</taxon>
        <taxon>Pentapetalae</taxon>
        <taxon>rosids</taxon>
        <taxon>fabids</taxon>
        <taxon>Malpighiales</taxon>
        <taxon>Linaceae</taxon>
        <taxon>Linum</taxon>
    </lineage>
</organism>
<dbReference type="AlphaFoldDB" id="A0AAV0LC48"/>
<feature type="compositionally biased region" description="Basic and acidic residues" evidence="1">
    <location>
        <begin position="255"/>
        <end position="269"/>
    </location>
</feature>
<dbReference type="EMBL" id="CAMGYJ010000006">
    <property type="protein sequence ID" value="CAI0430964.1"/>
    <property type="molecule type" value="Genomic_DNA"/>
</dbReference>
<feature type="compositionally biased region" description="Polar residues" evidence="1">
    <location>
        <begin position="73"/>
        <end position="88"/>
    </location>
</feature>
<comment type="caution">
    <text evidence="2">The sequence shown here is derived from an EMBL/GenBank/DDBJ whole genome shotgun (WGS) entry which is preliminary data.</text>
</comment>
<feature type="compositionally biased region" description="Basic and acidic residues" evidence="1">
    <location>
        <begin position="426"/>
        <end position="436"/>
    </location>
</feature>
<sequence length="750" mass="86089">MSGPPKRSHEEGGHSSTPKYPHEDPSTYPKIAPGVASSEYHSPYDMSQDARAVKFPRDADRKSPLHSLYRMPSASNDSYMDTHPVTSDSRLELRDPKDSREHRIDNRDQRTEAREIYSDPKRDPQSVKPDKDGRLESRGDGNKEAKQEREAHNDAKHVEVKLEKDALVSASSQMTWKEPKEYNRGKRYSESPNTHADPWHTSRSNPQGQPEISKEGQTFEDRDHGETFETVGENKVDSKNEDRCKDKDRKRKELKYREWGEKERNDRRTNFQMGNSSGDVKDSAREERELDRWERERKDLPKDREKPKDNTKRESWNGVDKDSSHNEKDMGDASARVPEPENPALEQKKSKDFDAWKNNDRERRKEKDADIDGDRPEKRIRLADKESDDGLPDGEVGTERDRDAFNYGVQQRKRMLRSRGSPQVSNRERLKPRAQENEGTQGKSEVSSVVYKVGECMQDLIKLWKEYESMESEKNGDSTQNGPTLEIRIPAENVTATNRQVRGGQLWGTDIYTDDSDLVAVLLLLHLLSKTYVPPYGFCLHKTKGGGTIDLEPCLSHTSAVEPTLAPVAVERTMTTRAAASNALRQQRFVREVTIQYNLCNEPWIKYSISVVADKGLKKPLYTSARLKKGEVLYLETHSCRYELCFAGEKMVRAFQSQQHEDTEKSRSHLPPHSSNGDSSDSILIDSFRWSRCKKPLPQKLMRSVGIPLPPEHVEVLEENLEWEDVQWSQTGVFIAGREYTLARVHFLSP</sequence>
<evidence type="ECO:0000313" key="3">
    <source>
        <dbReference type="Proteomes" id="UP001154282"/>
    </source>
</evidence>
<gene>
    <name evidence="2" type="ORF">LITE_LOCUS22846</name>
</gene>
<feature type="compositionally biased region" description="Basic and acidic residues" evidence="1">
    <location>
        <begin position="89"/>
        <end position="166"/>
    </location>
</feature>
<protein>
    <recommendedName>
        <fullName evidence="4">Zinc finger CCCH domain-containing protein 13-like</fullName>
    </recommendedName>
</protein>
<feature type="compositionally biased region" description="Basic and acidic residues" evidence="1">
    <location>
        <begin position="51"/>
        <end position="63"/>
    </location>
</feature>
<feature type="region of interest" description="Disordered" evidence="1">
    <location>
        <begin position="1"/>
        <end position="445"/>
    </location>
</feature>
<dbReference type="Proteomes" id="UP001154282">
    <property type="component" value="Unassembled WGS sequence"/>
</dbReference>